<reference evidence="2" key="1">
    <citation type="submission" date="2020-04" db="EMBL/GenBank/DDBJ databases">
        <authorList>
            <person name="Chiriac C."/>
            <person name="Salcher M."/>
            <person name="Ghai R."/>
            <person name="Kavagutti S V."/>
        </authorList>
    </citation>
    <scope>NUCLEOTIDE SEQUENCE</scope>
</reference>
<protein>
    <submittedName>
        <fullName evidence="2">Uncharacterized protein</fullName>
    </submittedName>
</protein>
<name>A0A6J5LBQ4_9CAUD</name>
<evidence type="ECO:0000256" key="1">
    <source>
        <dbReference type="SAM" id="Phobius"/>
    </source>
</evidence>
<organism evidence="2">
    <name type="scientific">uncultured Caudovirales phage</name>
    <dbReference type="NCBI Taxonomy" id="2100421"/>
    <lineage>
        <taxon>Viruses</taxon>
        <taxon>Duplodnaviria</taxon>
        <taxon>Heunggongvirae</taxon>
        <taxon>Uroviricota</taxon>
        <taxon>Caudoviricetes</taxon>
        <taxon>Peduoviridae</taxon>
        <taxon>Maltschvirus</taxon>
        <taxon>Maltschvirus maltsch</taxon>
    </lineage>
</organism>
<sequence>MKEITYLVYIIFFEGMIWCGTGYAVFVLDRSGWWFAFALLVAGAAYSPLKWIHGKEV</sequence>
<proteinExistence type="predicted"/>
<evidence type="ECO:0000313" key="2">
    <source>
        <dbReference type="EMBL" id="CAB4130892.1"/>
    </source>
</evidence>
<keyword evidence="1" id="KW-0472">Membrane</keyword>
<keyword evidence="1" id="KW-1133">Transmembrane helix</keyword>
<feature type="transmembrane region" description="Helical" evidence="1">
    <location>
        <begin position="32"/>
        <end position="49"/>
    </location>
</feature>
<gene>
    <name evidence="2" type="ORF">UFOVP123_42</name>
</gene>
<feature type="transmembrane region" description="Helical" evidence="1">
    <location>
        <begin position="7"/>
        <end position="26"/>
    </location>
</feature>
<accession>A0A6J5LBQ4</accession>
<dbReference type="EMBL" id="LR796244">
    <property type="protein sequence ID" value="CAB4130892.1"/>
    <property type="molecule type" value="Genomic_DNA"/>
</dbReference>
<keyword evidence="1" id="KW-0812">Transmembrane</keyword>